<gene>
    <name evidence="1" type="ORF">Vau01_051930</name>
</gene>
<evidence type="ECO:0008006" key="3">
    <source>
        <dbReference type="Google" id="ProtNLM"/>
    </source>
</evidence>
<reference evidence="1" key="1">
    <citation type="submission" date="2021-01" db="EMBL/GenBank/DDBJ databases">
        <title>Whole genome shotgun sequence of Virgisporangium aurantiacum NBRC 16421.</title>
        <authorList>
            <person name="Komaki H."/>
            <person name="Tamura T."/>
        </authorList>
    </citation>
    <scope>NUCLEOTIDE SEQUENCE</scope>
    <source>
        <strain evidence="1">NBRC 16421</strain>
    </source>
</reference>
<comment type="caution">
    <text evidence="1">The sequence shown here is derived from an EMBL/GenBank/DDBJ whole genome shotgun (WGS) entry which is preliminary data.</text>
</comment>
<name>A0A8J3Z656_9ACTN</name>
<dbReference type="EMBL" id="BOPG01000033">
    <property type="protein sequence ID" value="GIJ57677.1"/>
    <property type="molecule type" value="Genomic_DNA"/>
</dbReference>
<evidence type="ECO:0000313" key="2">
    <source>
        <dbReference type="Proteomes" id="UP000612585"/>
    </source>
</evidence>
<protein>
    <recommendedName>
        <fullName evidence="3">DNA-binding protein</fullName>
    </recommendedName>
</protein>
<accession>A0A8J3Z656</accession>
<keyword evidence="2" id="KW-1185">Reference proteome</keyword>
<proteinExistence type="predicted"/>
<evidence type="ECO:0000313" key="1">
    <source>
        <dbReference type="EMBL" id="GIJ57677.1"/>
    </source>
</evidence>
<sequence length="173" mass="18126">MFQYGVRVAASRPRDALVAPLVRGTCTDAVVESGPATRRVLVYFDREATSLPAAVVTSVLDLEDSGLDCLAVGPDDDLVTLDVIAPRLGLSPGAVGDGPVFDGAVPAVECGGFRVFRWSDVVAWLRSAPGPAAREPAPAWPPVFAALNLALRLRRLIRADPGLVAAVRDLLGS</sequence>
<organism evidence="1 2">
    <name type="scientific">Virgisporangium aurantiacum</name>
    <dbReference type="NCBI Taxonomy" id="175570"/>
    <lineage>
        <taxon>Bacteria</taxon>
        <taxon>Bacillati</taxon>
        <taxon>Actinomycetota</taxon>
        <taxon>Actinomycetes</taxon>
        <taxon>Micromonosporales</taxon>
        <taxon>Micromonosporaceae</taxon>
        <taxon>Virgisporangium</taxon>
    </lineage>
</organism>
<dbReference type="Proteomes" id="UP000612585">
    <property type="component" value="Unassembled WGS sequence"/>
</dbReference>
<dbReference type="AlphaFoldDB" id="A0A8J3Z656"/>